<dbReference type="EMBL" id="CP104694">
    <property type="protein sequence ID" value="UXI66395.1"/>
    <property type="molecule type" value="Genomic_DNA"/>
</dbReference>
<sequence length="402" mass="42871">MRAVESTDVPAMIRPAGPRAGQSTPRVKLVAVVGARPNFVKMAALLRALSSTSTAVAIDVVLVHTGQHYDVAMNTQFFAQLGIPEPDICLQAGSGSHAVQTATIMLRFERVLDQVAPDCILLVGDVNSTIACALVAAKKQIKVVHVEAGLRSGDRAMPEELNRLLTDQLSDRLYVTEPAACLNLRREGIPDDRVVFSGNVMIDTLLTHRDRAVPAAQTLAAAGAGPLAEAGYAVVTLHRPSNVDDGGALSRLVQVLDQIAHDIPLVFPVHPRTRQALQAAGLQGFLDQPDVVALAPLGYFEMLGLMADATFVLTDSGGIQEETTALGVPCLTVRENTERPVTIEQGTNTLTGTDARVIRQCVRDILETGGKRGRVPEKWDGHAAERIVADLSRWLCAGGGSR</sequence>
<gene>
    <name evidence="4" type="primary">wecB</name>
    <name evidence="4" type="ORF">N4264_16755</name>
</gene>
<evidence type="ECO:0000313" key="4">
    <source>
        <dbReference type="EMBL" id="UXI66395.1"/>
    </source>
</evidence>
<dbReference type="InterPro" id="IPR029767">
    <property type="entry name" value="WecB-like"/>
</dbReference>
<proteinExistence type="inferred from homology"/>
<keyword evidence="1 4" id="KW-0413">Isomerase</keyword>
<dbReference type="NCBIfam" id="TIGR00236">
    <property type="entry name" value="wecB"/>
    <property type="match status" value="1"/>
</dbReference>
<dbReference type="EC" id="5.1.3.14" evidence="4"/>
<dbReference type="Proteomes" id="UP001064632">
    <property type="component" value="Chromosome"/>
</dbReference>
<dbReference type="GO" id="GO:0008761">
    <property type="term" value="F:UDP-N-acetylglucosamine 2-epimerase activity"/>
    <property type="evidence" value="ECO:0007669"/>
    <property type="project" value="UniProtKB-EC"/>
</dbReference>
<evidence type="ECO:0000256" key="2">
    <source>
        <dbReference type="SAM" id="MobiDB-lite"/>
    </source>
</evidence>
<dbReference type="InterPro" id="IPR003331">
    <property type="entry name" value="UDP_GlcNAc_Epimerase_2_dom"/>
</dbReference>
<evidence type="ECO:0000313" key="5">
    <source>
        <dbReference type="Proteomes" id="UP001064632"/>
    </source>
</evidence>
<evidence type="ECO:0000259" key="3">
    <source>
        <dbReference type="Pfam" id="PF02350"/>
    </source>
</evidence>
<name>A0ABY6BB75_9GAMM</name>
<comment type="similarity">
    <text evidence="1">Belongs to the UDP-N-acetylglucosamine 2-epimerase family.</text>
</comment>
<reference evidence="4" key="1">
    <citation type="submission" date="2022-09" db="EMBL/GenBank/DDBJ databases">
        <title>Tahibacter sp. nov., isolated from a fresh water.</title>
        <authorList>
            <person name="Baek J.H."/>
            <person name="Lee J.K."/>
            <person name="Kim J.M."/>
            <person name="Jeon C.O."/>
        </authorList>
    </citation>
    <scope>NUCLEOTIDE SEQUENCE</scope>
    <source>
        <strain evidence="4">W38</strain>
    </source>
</reference>
<accession>A0ABY6BB75</accession>
<dbReference type="Pfam" id="PF02350">
    <property type="entry name" value="Epimerase_2"/>
    <property type="match status" value="1"/>
</dbReference>
<protein>
    <submittedName>
        <fullName evidence="4">UDP-N-acetylglucosamine 2-epimerase (Non-hydrolyzing)</fullName>
        <ecNumber evidence="4">5.1.3.14</ecNumber>
    </submittedName>
</protein>
<dbReference type="RefSeq" id="WP_261693379.1">
    <property type="nucleotide sequence ID" value="NZ_CP104694.1"/>
</dbReference>
<dbReference type="SUPFAM" id="SSF53756">
    <property type="entry name" value="UDP-Glycosyltransferase/glycogen phosphorylase"/>
    <property type="match status" value="1"/>
</dbReference>
<organism evidence="4 5">
    <name type="scientific">Tahibacter amnicola</name>
    <dbReference type="NCBI Taxonomy" id="2976241"/>
    <lineage>
        <taxon>Bacteria</taxon>
        <taxon>Pseudomonadati</taxon>
        <taxon>Pseudomonadota</taxon>
        <taxon>Gammaproteobacteria</taxon>
        <taxon>Lysobacterales</taxon>
        <taxon>Rhodanobacteraceae</taxon>
        <taxon>Tahibacter</taxon>
    </lineage>
</organism>
<keyword evidence="5" id="KW-1185">Reference proteome</keyword>
<dbReference type="Gene3D" id="3.40.50.2000">
    <property type="entry name" value="Glycogen Phosphorylase B"/>
    <property type="match status" value="2"/>
</dbReference>
<dbReference type="CDD" id="cd03786">
    <property type="entry name" value="GTB_UDP-GlcNAc_2-Epimerase"/>
    <property type="match status" value="1"/>
</dbReference>
<dbReference type="PANTHER" id="PTHR43174:SF1">
    <property type="entry name" value="UDP-N-ACETYLGLUCOSAMINE 2-EPIMERASE"/>
    <property type="match status" value="1"/>
</dbReference>
<feature type="domain" description="UDP-N-acetylglucosamine 2-epimerase" evidence="3">
    <location>
        <begin position="57"/>
        <end position="390"/>
    </location>
</feature>
<feature type="region of interest" description="Disordered" evidence="2">
    <location>
        <begin position="1"/>
        <end position="22"/>
    </location>
</feature>
<dbReference type="PANTHER" id="PTHR43174">
    <property type="entry name" value="UDP-N-ACETYLGLUCOSAMINE 2-EPIMERASE"/>
    <property type="match status" value="1"/>
</dbReference>
<evidence type="ECO:0000256" key="1">
    <source>
        <dbReference type="RuleBase" id="RU003513"/>
    </source>
</evidence>